<name>A0ACC1R8Y2_9HYPO</name>
<evidence type="ECO:0000313" key="2">
    <source>
        <dbReference type="Proteomes" id="UP001148737"/>
    </source>
</evidence>
<gene>
    <name evidence="1" type="ORF">NLG97_g789</name>
</gene>
<sequence>MADVRALLRQQRQARRIEHPFAAYSDAGKLLCTLCREQIRAESQWESHLKGTMHQRRAVAAAKADEATPSELSEFVTEKLQETQDAPTADAATEAQEQEAEKQAAPASEATETQTQSHKRKVSDSDDADAMDLDDEIRRKRSRANISVDVNAANGRRSSGDRDRDGDAASNGPPRREANRTPPTLARRMSSTPSRGVELQIPSRPATPAHRDSSSSSTPGGSTLAGLTAASAAVAAHASGAASTTNGSIATGKLSSNAQVDEDEWAAFEAEMAATTAPYADDAVISAPAMNAEDSAAAAAAANGEDGSGNAAGSRKSRADLDIEGEREDATRALEDEFDDMQELEARVKRLKEKREELRKRTSSIGQDNGPARLQSQLPDAEKGPAAENGAEENGQGGDDEEDDDDDDEEDDWDGFRFRK</sequence>
<keyword evidence="2" id="KW-1185">Reference proteome</keyword>
<organism evidence="1 2">
    <name type="scientific">Lecanicillium saksenae</name>
    <dbReference type="NCBI Taxonomy" id="468837"/>
    <lineage>
        <taxon>Eukaryota</taxon>
        <taxon>Fungi</taxon>
        <taxon>Dikarya</taxon>
        <taxon>Ascomycota</taxon>
        <taxon>Pezizomycotina</taxon>
        <taxon>Sordariomycetes</taxon>
        <taxon>Hypocreomycetidae</taxon>
        <taxon>Hypocreales</taxon>
        <taxon>Cordycipitaceae</taxon>
        <taxon>Lecanicillium</taxon>
    </lineage>
</organism>
<accession>A0ACC1R8Y2</accession>
<dbReference type="Proteomes" id="UP001148737">
    <property type="component" value="Unassembled WGS sequence"/>
</dbReference>
<dbReference type="EMBL" id="JANAKD010000030">
    <property type="protein sequence ID" value="KAJ3498867.1"/>
    <property type="molecule type" value="Genomic_DNA"/>
</dbReference>
<comment type="caution">
    <text evidence="1">The sequence shown here is derived from an EMBL/GenBank/DDBJ whole genome shotgun (WGS) entry which is preliminary data.</text>
</comment>
<proteinExistence type="predicted"/>
<protein>
    <submittedName>
        <fullName evidence="1">Uncharacterized protein</fullName>
    </submittedName>
</protein>
<reference evidence="1" key="1">
    <citation type="submission" date="2022-07" db="EMBL/GenBank/DDBJ databases">
        <title>Genome Sequence of Lecanicillium saksenae.</title>
        <authorList>
            <person name="Buettner E."/>
        </authorList>
    </citation>
    <scope>NUCLEOTIDE SEQUENCE</scope>
    <source>
        <strain evidence="1">VT-O1</strain>
    </source>
</reference>
<evidence type="ECO:0000313" key="1">
    <source>
        <dbReference type="EMBL" id="KAJ3498867.1"/>
    </source>
</evidence>